<feature type="transmembrane region" description="Helical" evidence="5">
    <location>
        <begin position="20"/>
        <end position="37"/>
    </location>
</feature>
<keyword evidence="2 5" id="KW-0812">Transmembrane</keyword>
<feature type="transmembrane region" description="Helical" evidence="5">
    <location>
        <begin position="218"/>
        <end position="237"/>
    </location>
</feature>
<organism evidence="7 8">
    <name type="scientific">Halomonas elongata (strain ATCC 33173 / DSM 2581 / NBRC 15536 / NCIMB 2198 / 1H9)</name>
    <dbReference type="NCBI Taxonomy" id="768066"/>
    <lineage>
        <taxon>Bacteria</taxon>
        <taxon>Pseudomonadati</taxon>
        <taxon>Pseudomonadota</taxon>
        <taxon>Gammaproteobacteria</taxon>
        <taxon>Oceanospirillales</taxon>
        <taxon>Halomonadaceae</taxon>
        <taxon>Halomonas</taxon>
    </lineage>
</organism>
<evidence type="ECO:0000256" key="4">
    <source>
        <dbReference type="ARBA" id="ARBA00023136"/>
    </source>
</evidence>
<feature type="transmembrane region" description="Helical" evidence="5">
    <location>
        <begin position="414"/>
        <end position="433"/>
    </location>
</feature>
<feature type="transmembrane region" description="Helical" evidence="5">
    <location>
        <begin position="124"/>
        <end position="144"/>
    </location>
</feature>
<feature type="domain" description="O-antigen ligase-related" evidence="6">
    <location>
        <begin position="201"/>
        <end position="367"/>
    </location>
</feature>
<dbReference type="PANTHER" id="PTHR37422">
    <property type="entry name" value="TEICHURONIC ACID BIOSYNTHESIS PROTEIN TUAE"/>
    <property type="match status" value="1"/>
</dbReference>
<dbReference type="Proteomes" id="UP000008707">
    <property type="component" value="Chromosome"/>
</dbReference>
<dbReference type="InterPro" id="IPR051533">
    <property type="entry name" value="WaaL-like"/>
</dbReference>
<dbReference type="KEGG" id="hel:HELO_3274"/>
<dbReference type="PANTHER" id="PTHR37422:SF13">
    <property type="entry name" value="LIPOPOLYSACCHARIDE BIOSYNTHESIS PROTEIN PA4999-RELATED"/>
    <property type="match status" value="1"/>
</dbReference>
<dbReference type="STRING" id="768066.HELO_3274"/>
<proteinExistence type="predicted"/>
<feature type="transmembrane region" description="Helical" evidence="5">
    <location>
        <begin position="193"/>
        <end position="212"/>
    </location>
</feature>
<dbReference type="eggNOG" id="COG3307">
    <property type="taxonomic scope" value="Bacteria"/>
</dbReference>
<feature type="transmembrane region" description="Helical" evidence="5">
    <location>
        <begin position="164"/>
        <end position="181"/>
    </location>
</feature>
<evidence type="ECO:0000256" key="1">
    <source>
        <dbReference type="ARBA" id="ARBA00004141"/>
    </source>
</evidence>
<name>E1V5Y8_HALED</name>
<dbReference type="AlphaFoldDB" id="E1V5Y8"/>
<protein>
    <recommendedName>
        <fullName evidence="6">O-antigen ligase-related domain-containing protein</fullName>
    </recommendedName>
</protein>
<sequence>MKPQHIWEPPIGWSCSRGIWALGVIALMLYAGGRILWPDVGSSAETTMALLGLVMVLVQGQGIRSSAALWLLLAAVMVQVLSWTLGYFHHPQWVADNPEVDRLAKLFIFIAVAWWLGGSTRNTLLVWGLAVIALLLSSVVQGDGLQEWLRGLEGHRVGFGVRNYQHGAMLFGVALLGLAVFAPRIVAPGRWRAARISGWCLMFLLTVIAVLIGQTRAVWLALALALPFMLVVWLLNTRLLGDGRRPNRRCLLVGGGMALLVVLGAGSLLKGPIVERVGKESQVINMLLEGDVEEMPYTSIGIRIHTWQAALEWIQERPLVGWGGTGRSLVIEHTPWLPESVKEVFGHLHNYFLEIWVAYGLIGLALIAALASWVGMATWRAWRGGVLPGDMALFGAGFFLYWIVVNQFESYNSFWTGVYVHNLVVGGLVTHYWRWQRDARAGDHLAERSGR</sequence>
<dbReference type="GO" id="GO:0016020">
    <property type="term" value="C:membrane"/>
    <property type="evidence" value="ECO:0007669"/>
    <property type="project" value="UniProtKB-SubCell"/>
</dbReference>
<evidence type="ECO:0000259" key="6">
    <source>
        <dbReference type="Pfam" id="PF04932"/>
    </source>
</evidence>
<dbReference type="EMBL" id="FN869568">
    <property type="protein sequence ID" value="CBV43158.2"/>
    <property type="molecule type" value="Genomic_DNA"/>
</dbReference>
<evidence type="ECO:0000313" key="7">
    <source>
        <dbReference type="EMBL" id="CBV43158.2"/>
    </source>
</evidence>
<accession>E1V5Y8</accession>
<evidence type="ECO:0000256" key="3">
    <source>
        <dbReference type="ARBA" id="ARBA00022989"/>
    </source>
</evidence>
<evidence type="ECO:0000313" key="8">
    <source>
        <dbReference type="Proteomes" id="UP000008707"/>
    </source>
</evidence>
<comment type="subcellular location">
    <subcellularLocation>
        <location evidence="1">Membrane</location>
        <topology evidence="1">Multi-pass membrane protein</topology>
    </subcellularLocation>
</comment>
<feature type="transmembrane region" description="Helical" evidence="5">
    <location>
        <begin position="67"/>
        <end position="88"/>
    </location>
</feature>
<reference evidence="8" key="1">
    <citation type="journal article" date="2011" name="Environ. Microbiol.">
        <title>A blueprint of ectoine metabolism from the genome of the industrial producer Halomonas elongata DSM 2581(T).</title>
        <authorList>
            <person name="Schwibbert K."/>
            <person name="Marin-Sanguino A."/>
            <person name="Bagyan I."/>
            <person name="Heidrich G."/>
            <person name="Lentzen G."/>
            <person name="Seitz H."/>
            <person name="Rampp M."/>
            <person name="Schuster S.C."/>
            <person name="Klenk H.P."/>
            <person name="Pfeiffer F."/>
            <person name="Oesterhelt D."/>
            <person name="Kunte H.J."/>
        </authorList>
    </citation>
    <scope>NUCLEOTIDE SEQUENCE [LARGE SCALE GENOMIC DNA]</scope>
    <source>
        <strain evidence="8">ATCC 33173 / DSM 2581 / NBRC 15536 / NCIMB 2198 / 1H9</strain>
    </source>
</reference>
<keyword evidence="3 5" id="KW-1133">Transmembrane helix</keyword>
<feature type="transmembrane region" description="Helical" evidence="5">
    <location>
        <begin position="391"/>
        <end position="408"/>
    </location>
</feature>
<evidence type="ECO:0000256" key="5">
    <source>
        <dbReference type="SAM" id="Phobius"/>
    </source>
</evidence>
<dbReference type="InterPro" id="IPR007016">
    <property type="entry name" value="O-antigen_ligase-rel_domated"/>
</dbReference>
<feature type="transmembrane region" description="Helical" evidence="5">
    <location>
        <begin position="43"/>
        <end position="60"/>
    </location>
</feature>
<keyword evidence="4 5" id="KW-0472">Membrane</keyword>
<feature type="transmembrane region" description="Helical" evidence="5">
    <location>
        <begin position="100"/>
        <end position="117"/>
    </location>
</feature>
<feature type="transmembrane region" description="Helical" evidence="5">
    <location>
        <begin position="356"/>
        <end position="379"/>
    </location>
</feature>
<feature type="transmembrane region" description="Helical" evidence="5">
    <location>
        <begin position="249"/>
        <end position="269"/>
    </location>
</feature>
<dbReference type="Pfam" id="PF04932">
    <property type="entry name" value="Wzy_C"/>
    <property type="match status" value="1"/>
</dbReference>
<gene>
    <name evidence="7" type="ordered locus">HELO_3274</name>
</gene>
<evidence type="ECO:0000256" key="2">
    <source>
        <dbReference type="ARBA" id="ARBA00022692"/>
    </source>
</evidence>